<dbReference type="SUPFAM" id="SSF69989">
    <property type="entry name" value="C-terminal domain of PLC-beta"/>
    <property type="match status" value="1"/>
</dbReference>
<feature type="domain" description="K-box" evidence="2">
    <location>
        <begin position="26"/>
        <end position="116"/>
    </location>
</feature>
<dbReference type="GO" id="GO:0003700">
    <property type="term" value="F:DNA-binding transcription factor activity"/>
    <property type="evidence" value="ECO:0007669"/>
    <property type="project" value="InterPro"/>
</dbReference>
<gene>
    <name evidence="3" type="ORF">A4U43_UnF7100</name>
</gene>
<reference evidence="4" key="1">
    <citation type="journal article" date="2017" name="Nat. Commun.">
        <title>The asparagus genome sheds light on the origin and evolution of a young Y chromosome.</title>
        <authorList>
            <person name="Harkess A."/>
            <person name="Zhou J."/>
            <person name="Xu C."/>
            <person name="Bowers J.E."/>
            <person name="Van der Hulst R."/>
            <person name="Ayyampalayam S."/>
            <person name="Mercati F."/>
            <person name="Riccardi P."/>
            <person name="McKain M.R."/>
            <person name="Kakrana A."/>
            <person name="Tang H."/>
            <person name="Ray J."/>
            <person name="Groenendijk J."/>
            <person name="Arikit S."/>
            <person name="Mathioni S.M."/>
            <person name="Nakano M."/>
            <person name="Shan H."/>
            <person name="Telgmann-Rauber A."/>
            <person name="Kanno A."/>
            <person name="Yue Z."/>
            <person name="Chen H."/>
            <person name="Li W."/>
            <person name="Chen Y."/>
            <person name="Xu X."/>
            <person name="Zhang Y."/>
            <person name="Luo S."/>
            <person name="Chen H."/>
            <person name="Gao J."/>
            <person name="Mao Z."/>
            <person name="Pires J.C."/>
            <person name="Luo M."/>
            <person name="Kudrna D."/>
            <person name="Wing R.A."/>
            <person name="Meyers B.C."/>
            <person name="Yi K."/>
            <person name="Kong H."/>
            <person name="Lavrijsen P."/>
            <person name="Sunseri F."/>
            <person name="Falavigna A."/>
            <person name="Ye Y."/>
            <person name="Leebens-Mack J.H."/>
            <person name="Chen G."/>
        </authorList>
    </citation>
    <scope>NUCLEOTIDE SEQUENCE [LARGE SCALE GENOMIC DNA]</scope>
    <source>
        <strain evidence="4">cv. DH0086</strain>
    </source>
</reference>
<dbReference type="PANTHER" id="PTHR48019">
    <property type="entry name" value="SERUM RESPONSE FACTOR HOMOLOG"/>
    <property type="match status" value="1"/>
</dbReference>
<dbReference type="OMA" id="NTQDHTI"/>
<organism evidence="3 4">
    <name type="scientific">Asparagus officinalis</name>
    <name type="common">Garden asparagus</name>
    <dbReference type="NCBI Taxonomy" id="4686"/>
    <lineage>
        <taxon>Eukaryota</taxon>
        <taxon>Viridiplantae</taxon>
        <taxon>Streptophyta</taxon>
        <taxon>Embryophyta</taxon>
        <taxon>Tracheophyta</taxon>
        <taxon>Spermatophyta</taxon>
        <taxon>Magnoliopsida</taxon>
        <taxon>Liliopsida</taxon>
        <taxon>Asparagales</taxon>
        <taxon>Asparagaceae</taxon>
        <taxon>Asparagoideae</taxon>
        <taxon>Asparagus</taxon>
    </lineage>
</organism>
<dbReference type="InterPro" id="IPR002487">
    <property type="entry name" value="TF_Kbox"/>
</dbReference>
<dbReference type="InterPro" id="IPR050142">
    <property type="entry name" value="MADS-box/MEF2_TF"/>
</dbReference>
<name>A0A1R3L6A6_ASPOF</name>
<dbReference type="EMBL" id="KV863731">
    <property type="protein sequence ID" value="ONK55147.1"/>
    <property type="molecule type" value="Genomic_DNA"/>
</dbReference>
<accession>A0A1R3L6A6</accession>
<proteinExistence type="predicted"/>
<feature type="region of interest" description="Disordered" evidence="1">
    <location>
        <begin position="117"/>
        <end position="189"/>
    </location>
</feature>
<dbReference type="PROSITE" id="PS51297">
    <property type="entry name" value="K_BOX"/>
    <property type="match status" value="1"/>
</dbReference>
<evidence type="ECO:0000313" key="4">
    <source>
        <dbReference type="Proteomes" id="UP000243459"/>
    </source>
</evidence>
<dbReference type="Proteomes" id="UP000243459">
    <property type="component" value="Unassembled WGS sequence"/>
</dbReference>
<dbReference type="GO" id="GO:0005634">
    <property type="term" value="C:nucleus"/>
    <property type="evidence" value="ECO:0007669"/>
    <property type="project" value="InterPro"/>
</dbReference>
<dbReference type="Pfam" id="PF01486">
    <property type="entry name" value="K-box"/>
    <property type="match status" value="1"/>
</dbReference>
<evidence type="ECO:0000256" key="1">
    <source>
        <dbReference type="SAM" id="MobiDB-lite"/>
    </source>
</evidence>
<keyword evidence="4" id="KW-1185">Reference proteome</keyword>
<evidence type="ECO:0000313" key="3">
    <source>
        <dbReference type="EMBL" id="ONK55147.1"/>
    </source>
</evidence>
<protein>
    <recommendedName>
        <fullName evidence="2">K-box domain-containing protein</fullName>
    </recommendedName>
</protein>
<dbReference type="AlphaFoldDB" id="A0A1R3L6A6"/>
<feature type="compositionally biased region" description="Low complexity" evidence="1">
    <location>
        <begin position="121"/>
        <end position="130"/>
    </location>
</feature>
<evidence type="ECO:0000259" key="2">
    <source>
        <dbReference type="PROSITE" id="PS51297"/>
    </source>
</evidence>
<dbReference type="Gramene" id="ONK55147">
    <property type="protein sequence ID" value="ONK55147"/>
    <property type="gene ID" value="A4U43_UnF7100"/>
</dbReference>
<sequence length="189" mass="21974">MERILERYERCSYAEKALVASEPELQGRWCDEYGRLKARLEALQKSQRHLMGDELDMLSVKELQQLEQQLENALKHIRARKNKLLFDSITELQEKERELQEYNRDLQKKIIEKEKTKALTQQAQQEQQGQPHAGSSSPPPILVQEPVRSLNMRIHQANGSSEEEEATRPLTSVNSSGLPAWMIRPVMER</sequence>